<dbReference type="Proteomes" id="UP001385951">
    <property type="component" value="Unassembled WGS sequence"/>
</dbReference>
<reference evidence="2 3" key="1">
    <citation type="submission" date="2022-09" db="EMBL/GenBank/DDBJ databases">
        <authorList>
            <person name="Palmer J.M."/>
        </authorList>
    </citation>
    <scope>NUCLEOTIDE SEQUENCE [LARGE SCALE GENOMIC DNA]</scope>
    <source>
        <strain evidence="2 3">DSM 7382</strain>
    </source>
</reference>
<gene>
    <name evidence="2" type="ORF">QCA50_007384</name>
</gene>
<evidence type="ECO:0000256" key="1">
    <source>
        <dbReference type="SAM" id="Phobius"/>
    </source>
</evidence>
<evidence type="ECO:0000313" key="2">
    <source>
        <dbReference type="EMBL" id="KAK7689592.1"/>
    </source>
</evidence>
<dbReference type="AlphaFoldDB" id="A0AAW0GI62"/>
<protein>
    <submittedName>
        <fullName evidence="2">Uncharacterized protein</fullName>
    </submittedName>
</protein>
<keyword evidence="1" id="KW-0812">Transmembrane</keyword>
<feature type="transmembrane region" description="Helical" evidence="1">
    <location>
        <begin position="188"/>
        <end position="211"/>
    </location>
</feature>
<feature type="transmembrane region" description="Helical" evidence="1">
    <location>
        <begin position="59"/>
        <end position="90"/>
    </location>
</feature>
<accession>A0AAW0GI62</accession>
<sequence length="345" mass="38278">MDQTNSTNYGPSNESSTDIFWEKTWMAATYLTGVGFGLQLIVYCISFQALWNRKMQTPFIFFLLGFITVLAALNCAFTGVNAFGLQQAYIDMRNYPGGPWVYLQDSSSGWINIVSEVTFYMSNIMCDAMLLWRCRIVWLACIGHKSIYYMIIPFLMLLASIALAILSIDVLANPTAGFFSVIEGNINLSSYTLSLGLNVILTVMIVGRMWLTLARGRKLFGKAYGEDYRLTMFVESAGLYSMNCIGLLISYGLNHPISQIFLSLNPATQVIANYLIIIRVAQGRAWTSTTASKIIQTGTWRTGSDTEAGSGSLKFRVEPPRSGFTASNEAIHASAIWIKTESQQG</sequence>
<feature type="transmembrane region" description="Helical" evidence="1">
    <location>
        <begin position="232"/>
        <end position="253"/>
    </location>
</feature>
<keyword evidence="3" id="KW-1185">Reference proteome</keyword>
<keyword evidence="1" id="KW-1133">Transmembrane helix</keyword>
<feature type="transmembrane region" description="Helical" evidence="1">
    <location>
        <begin position="110"/>
        <end position="134"/>
    </location>
</feature>
<comment type="caution">
    <text evidence="2">The sequence shown here is derived from an EMBL/GenBank/DDBJ whole genome shotgun (WGS) entry which is preliminary data.</text>
</comment>
<keyword evidence="1" id="KW-0472">Membrane</keyword>
<evidence type="ECO:0000313" key="3">
    <source>
        <dbReference type="Proteomes" id="UP001385951"/>
    </source>
</evidence>
<feature type="transmembrane region" description="Helical" evidence="1">
    <location>
        <begin position="25"/>
        <end position="47"/>
    </location>
</feature>
<name>A0AAW0GI62_9APHY</name>
<dbReference type="EMBL" id="JASBNA010000008">
    <property type="protein sequence ID" value="KAK7689592.1"/>
    <property type="molecule type" value="Genomic_DNA"/>
</dbReference>
<organism evidence="2 3">
    <name type="scientific">Cerrena zonata</name>
    <dbReference type="NCBI Taxonomy" id="2478898"/>
    <lineage>
        <taxon>Eukaryota</taxon>
        <taxon>Fungi</taxon>
        <taxon>Dikarya</taxon>
        <taxon>Basidiomycota</taxon>
        <taxon>Agaricomycotina</taxon>
        <taxon>Agaricomycetes</taxon>
        <taxon>Polyporales</taxon>
        <taxon>Cerrenaceae</taxon>
        <taxon>Cerrena</taxon>
    </lineage>
</organism>
<feature type="transmembrane region" description="Helical" evidence="1">
    <location>
        <begin position="146"/>
        <end position="168"/>
    </location>
</feature>
<proteinExistence type="predicted"/>